<feature type="region of interest" description="Disordered" evidence="1">
    <location>
        <begin position="97"/>
        <end position="147"/>
    </location>
</feature>
<feature type="compositionally biased region" description="Polar residues" evidence="1">
    <location>
        <begin position="105"/>
        <end position="123"/>
    </location>
</feature>
<organism evidence="2 3">
    <name type="scientific">Reticulibacter mediterranei</name>
    <dbReference type="NCBI Taxonomy" id="2778369"/>
    <lineage>
        <taxon>Bacteria</taxon>
        <taxon>Bacillati</taxon>
        <taxon>Chloroflexota</taxon>
        <taxon>Ktedonobacteria</taxon>
        <taxon>Ktedonobacterales</taxon>
        <taxon>Reticulibacteraceae</taxon>
        <taxon>Reticulibacter</taxon>
    </lineage>
</organism>
<evidence type="ECO:0000313" key="2">
    <source>
        <dbReference type="EMBL" id="GHO98024.1"/>
    </source>
</evidence>
<feature type="compositionally biased region" description="Basic and acidic residues" evidence="1">
    <location>
        <begin position="138"/>
        <end position="147"/>
    </location>
</feature>
<dbReference type="AlphaFoldDB" id="A0A8J3ILZ3"/>
<name>A0A8J3ILZ3_9CHLR</name>
<dbReference type="RefSeq" id="WP_220208792.1">
    <property type="nucleotide sequence ID" value="NZ_BNJK01000002.1"/>
</dbReference>
<sequence>MDPITATIVAAVSAGAIGGLTDLSKTALTDAYGKLKALLVKKFGKESEVVQAVEQVEAKPASDARKALLAEEVAAVKADQDNELLAGARTIQQVLQSLPEHTGHHQTATGNYIAQADRGSSASVHIGTPPPSAPPKPTAKENGMRDE</sequence>
<dbReference type="EMBL" id="BNJK01000002">
    <property type="protein sequence ID" value="GHO98024.1"/>
    <property type="molecule type" value="Genomic_DNA"/>
</dbReference>
<evidence type="ECO:0000256" key="1">
    <source>
        <dbReference type="SAM" id="MobiDB-lite"/>
    </source>
</evidence>
<evidence type="ECO:0000313" key="3">
    <source>
        <dbReference type="Proteomes" id="UP000597444"/>
    </source>
</evidence>
<accession>A0A8J3ILZ3</accession>
<feature type="compositionally biased region" description="Pro residues" evidence="1">
    <location>
        <begin position="128"/>
        <end position="137"/>
    </location>
</feature>
<reference evidence="2" key="1">
    <citation type="submission" date="2020-10" db="EMBL/GenBank/DDBJ databases">
        <title>Taxonomic study of unclassified bacteria belonging to the class Ktedonobacteria.</title>
        <authorList>
            <person name="Yabe S."/>
            <person name="Wang C.M."/>
            <person name="Zheng Y."/>
            <person name="Sakai Y."/>
            <person name="Cavaletti L."/>
            <person name="Monciardini P."/>
            <person name="Donadio S."/>
        </authorList>
    </citation>
    <scope>NUCLEOTIDE SEQUENCE</scope>
    <source>
        <strain evidence="2">ID150040</strain>
    </source>
</reference>
<protein>
    <submittedName>
        <fullName evidence="2">Uncharacterized protein</fullName>
    </submittedName>
</protein>
<keyword evidence="3" id="KW-1185">Reference proteome</keyword>
<dbReference type="Proteomes" id="UP000597444">
    <property type="component" value="Unassembled WGS sequence"/>
</dbReference>
<dbReference type="Pfam" id="PF20701">
    <property type="entry name" value="HetE-N"/>
    <property type="match status" value="1"/>
</dbReference>
<comment type="caution">
    <text evidence="2">The sequence shown here is derived from an EMBL/GenBank/DDBJ whole genome shotgun (WGS) entry which is preliminary data.</text>
</comment>
<gene>
    <name evidence="2" type="ORF">KSF_080720</name>
</gene>
<proteinExistence type="predicted"/>